<evidence type="ECO:0000313" key="2">
    <source>
        <dbReference type="EMBL" id="QDT07428.1"/>
    </source>
</evidence>
<organism evidence="2 3">
    <name type="scientific">Rubripirellula lacrimiformis</name>
    <dbReference type="NCBI Taxonomy" id="1930273"/>
    <lineage>
        <taxon>Bacteria</taxon>
        <taxon>Pseudomonadati</taxon>
        <taxon>Planctomycetota</taxon>
        <taxon>Planctomycetia</taxon>
        <taxon>Pirellulales</taxon>
        <taxon>Pirellulaceae</taxon>
        <taxon>Rubripirellula</taxon>
    </lineage>
</organism>
<evidence type="ECO:0000256" key="1">
    <source>
        <dbReference type="SAM" id="Phobius"/>
    </source>
</evidence>
<name>A0A517NJX3_9BACT</name>
<dbReference type="KEGG" id="rlc:K227x_58550"/>
<evidence type="ECO:0000313" key="3">
    <source>
        <dbReference type="Proteomes" id="UP000318538"/>
    </source>
</evidence>
<gene>
    <name evidence="2" type="ORF">K227x_58550</name>
</gene>
<protein>
    <recommendedName>
        <fullName evidence="4">GspL periplasmic domain protein</fullName>
    </recommendedName>
</protein>
<keyword evidence="1" id="KW-0472">Membrane</keyword>
<keyword evidence="3" id="KW-1185">Reference proteome</keyword>
<accession>A0A517NJX3</accession>
<proteinExistence type="predicted"/>
<keyword evidence="1" id="KW-1133">Transmembrane helix</keyword>
<dbReference type="InterPro" id="IPR043129">
    <property type="entry name" value="ATPase_NBD"/>
</dbReference>
<keyword evidence="1" id="KW-0812">Transmembrane</keyword>
<dbReference type="EMBL" id="CP036525">
    <property type="protein sequence ID" value="QDT07428.1"/>
    <property type="molecule type" value="Genomic_DNA"/>
</dbReference>
<dbReference type="SUPFAM" id="SSF53067">
    <property type="entry name" value="Actin-like ATPase domain"/>
    <property type="match status" value="1"/>
</dbReference>
<sequence length="430" mass="46708">MAIETIESPMVIADCQQETLRSKMLHSESEAGDQSLSEGPLAGAVVIALRTSDCFGFSKTVSERKRLKNRKQIVYELEEYLPIDADDLSIARVESRGGLLIVATDSESIKPLVARLEATGKYVASISPIAFLAVASLRRQLSLKTVDHLVWQSSEGLDVMELHQGIPISWEWHGDHFAVADGKLKEIVSGQTTGRIAVIDGDDNLVETFANAESCVSIELNREQAAEAECARIALGSTSPIADLRDGPLASSNPHQPISRSLKTFVAVLLAFQICVVGSLFLLRKRYQHQSDEHIIALEQAFQETFPDEAIPVGIVARLESEHRRLAGTRGVAGRKSPELRSAIPVTHAFLASMPEPADSTFVIDRLEFASAGVLNLSGTAKSYADLEFFAERLRIGGLAVPPVSATATSGGVSLRFDFIPHIRSQREGQ</sequence>
<dbReference type="Gene3D" id="3.30.420.380">
    <property type="match status" value="1"/>
</dbReference>
<reference evidence="2 3" key="1">
    <citation type="submission" date="2019-02" db="EMBL/GenBank/DDBJ databases">
        <title>Deep-cultivation of Planctomycetes and their phenomic and genomic characterization uncovers novel biology.</title>
        <authorList>
            <person name="Wiegand S."/>
            <person name="Jogler M."/>
            <person name="Boedeker C."/>
            <person name="Pinto D."/>
            <person name="Vollmers J."/>
            <person name="Rivas-Marin E."/>
            <person name="Kohn T."/>
            <person name="Peeters S.H."/>
            <person name="Heuer A."/>
            <person name="Rast P."/>
            <person name="Oberbeckmann S."/>
            <person name="Bunk B."/>
            <person name="Jeske O."/>
            <person name="Meyerdierks A."/>
            <person name="Storesund J.E."/>
            <person name="Kallscheuer N."/>
            <person name="Luecker S."/>
            <person name="Lage O.M."/>
            <person name="Pohl T."/>
            <person name="Merkel B.J."/>
            <person name="Hornburger P."/>
            <person name="Mueller R.-W."/>
            <person name="Bruemmer F."/>
            <person name="Labrenz M."/>
            <person name="Spormann A.M."/>
            <person name="Op den Camp H."/>
            <person name="Overmann J."/>
            <person name="Amann R."/>
            <person name="Jetten M.S.M."/>
            <person name="Mascher T."/>
            <person name="Medema M.H."/>
            <person name="Devos D.P."/>
            <person name="Kaster A.-K."/>
            <person name="Ovreas L."/>
            <person name="Rohde M."/>
            <person name="Galperin M.Y."/>
            <person name="Jogler C."/>
        </authorList>
    </citation>
    <scope>NUCLEOTIDE SEQUENCE [LARGE SCALE GENOMIC DNA]</scope>
    <source>
        <strain evidence="2 3">K22_7</strain>
    </source>
</reference>
<evidence type="ECO:0008006" key="4">
    <source>
        <dbReference type="Google" id="ProtNLM"/>
    </source>
</evidence>
<feature type="transmembrane region" description="Helical" evidence="1">
    <location>
        <begin position="264"/>
        <end position="283"/>
    </location>
</feature>
<dbReference type="AlphaFoldDB" id="A0A517NJX3"/>
<dbReference type="Proteomes" id="UP000318538">
    <property type="component" value="Chromosome"/>
</dbReference>